<dbReference type="InterPro" id="IPR002052">
    <property type="entry name" value="DNA_methylase_N6_adenine_CS"/>
</dbReference>
<accession>A0A1W1WTT4</accession>
<proteinExistence type="predicted"/>
<keyword evidence="5" id="KW-1185">Reference proteome</keyword>
<dbReference type="EMBL" id="FWWZ01000001">
    <property type="protein sequence ID" value="SMC09646.1"/>
    <property type="molecule type" value="Genomic_DNA"/>
</dbReference>
<evidence type="ECO:0000256" key="2">
    <source>
        <dbReference type="ARBA" id="ARBA00022691"/>
    </source>
</evidence>
<dbReference type="CDD" id="cd02440">
    <property type="entry name" value="AdoMet_MTases"/>
    <property type="match status" value="1"/>
</dbReference>
<reference evidence="5" key="1">
    <citation type="submission" date="2017-04" db="EMBL/GenBank/DDBJ databases">
        <authorList>
            <person name="Varghese N."/>
            <person name="Submissions S."/>
        </authorList>
    </citation>
    <scope>NUCLEOTIDE SEQUENCE [LARGE SCALE GENOMIC DNA]</scope>
    <source>
        <strain evidence="5">DSM 16512</strain>
    </source>
</reference>
<dbReference type="GO" id="GO:0003676">
    <property type="term" value="F:nucleic acid binding"/>
    <property type="evidence" value="ECO:0007669"/>
    <property type="project" value="InterPro"/>
</dbReference>
<evidence type="ECO:0000313" key="4">
    <source>
        <dbReference type="EMBL" id="SMC09646.1"/>
    </source>
</evidence>
<protein>
    <submittedName>
        <fullName evidence="4">tRNA1(Val) A37 N6-methylase TrmN6</fullName>
    </submittedName>
</protein>
<dbReference type="RefSeq" id="WP_084275862.1">
    <property type="nucleotide sequence ID" value="NZ_AP026671.1"/>
</dbReference>
<dbReference type="Proteomes" id="UP000192602">
    <property type="component" value="Unassembled WGS sequence"/>
</dbReference>
<evidence type="ECO:0000313" key="5">
    <source>
        <dbReference type="Proteomes" id="UP000192602"/>
    </source>
</evidence>
<dbReference type="PANTHER" id="PTHR47739">
    <property type="entry name" value="TRNA1(VAL) (ADENINE(37)-N6)-METHYLTRANSFERASE"/>
    <property type="match status" value="1"/>
</dbReference>
<name>A0A1W1WTT4_9BACT</name>
<dbReference type="Gene3D" id="3.40.50.150">
    <property type="entry name" value="Vaccinia Virus protein VP39"/>
    <property type="match status" value="1"/>
</dbReference>
<keyword evidence="2" id="KW-0949">S-adenosyl-L-methionine</keyword>
<keyword evidence="1 4" id="KW-0489">Methyltransferase</keyword>
<dbReference type="OrthoDB" id="5354196at2"/>
<dbReference type="PROSITE" id="PS00092">
    <property type="entry name" value="N6_MTASE"/>
    <property type="match status" value="1"/>
</dbReference>
<dbReference type="Pfam" id="PF05175">
    <property type="entry name" value="MTS"/>
    <property type="match status" value="1"/>
</dbReference>
<dbReference type="GO" id="GO:0008170">
    <property type="term" value="F:N-methyltransferase activity"/>
    <property type="evidence" value="ECO:0007669"/>
    <property type="project" value="UniProtKB-ARBA"/>
</dbReference>
<dbReference type="GO" id="GO:0008757">
    <property type="term" value="F:S-adenosylmethionine-dependent methyltransferase activity"/>
    <property type="evidence" value="ECO:0007669"/>
    <property type="project" value="UniProtKB-ARBA"/>
</dbReference>
<dbReference type="AlphaFoldDB" id="A0A1W1WTT4"/>
<evidence type="ECO:0000259" key="3">
    <source>
        <dbReference type="Pfam" id="PF05175"/>
    </source>
</evidence>
<dbReference type="InterPro" id="IPR050210">
    <property type="entry name" value="tRNA_Adenine-N(6)_MTase"/>
</dbReference>
<dbReference type="STRING" id="1069081.SAMN05660197_1467"/>
<keyword evidence="1 4" id="KW-0808">Transferase</keyword>
<organism evidence="4 5">
    <name type="scientific">Nitratiruptor tergarcus DSM 16512</name>
    <dbReference type="NCBI Taxonomy" id="1069081"/>
    <lineage>
        <taxon>Bacteria</taxon>
        <taxon>Pseudomonadati</taxon>
        <taxon>Campylobacterota</taxon>
        <taxon>Epsilonproteobacteria</taxon>
        <taxon>Nautiliales</taxon>
        <taxon>Nitratiruptoraceae</taxon>
        <taxon>Nitratiruptor</taxon>
    </lineage>
</organism>
<feature type="domain" description="Methyltransferase small" evidence="3">
    <location>
        <begin position="25"/>
        <end position="152"/>
    </location>
</feature>
<gene>
    <name evidence="4" type="ORF">SAMN05660197_1467</name>
</gene>
<dbReference type="PANTHER" id="PTHR47739:SF1">
    <property type="entry name" value="TRNA1(VAL) (ADENINE(37)-N6)-METHYLTRANSFERASE"/>
    <property type="match status" value="1"/>
</dbReference>
<dbReference type="SUPFAM" id="SSF53335">
    <property type="entry name" value="S-adenosyl-L-methionine-dependent methyltransferases"/>
    <property type="match status" value="1"/>
</dbReference>
<sequence>MIIYQPPHGYCYNSDTIFLYDFITNFKISGEVLDIGTGSGILALLVARDYDAKVNAIEIQEEFVKYAKINAQANKKDITIYFGNFLHMVFEKKFDFLISNPPFYHHNVLRSHNKMIDFARYSGHLPFEKFLQKANSILKPKGGLIFCYDAKQVQELMSKLSLYKFQIEAMKFVHPHATKPASLVMIYAKKSSKSLCKIFPPLVVFNEKGEYAKHTHEIFKKVGVHSIKCSL</sequence>
<dbReference type="GO" id="GO:0032259">
    <property type="term" value="P:methylation"/>
    <property type="evidence" value="ECO:0007669"/>
    <property type="project" value="UniProtKB-KW"/>
</dbReference>
<evidence type="ECO:0000256" key="1">
    <source>
        <dbReference type="ARBA" id="ARBA00022603"/>
    </source>
</evidence>
<dbReference type="InterPro" id="IPR007848">
    <property type="entry name" value="Small_mtfrase_dom"/>
</dbReference>
<dbReference type="InterPro" id="IPR029063">
    <property type="entry name" value="SAM-dependent_MTases_sf"/>
</dbReference>